<evidence type="ECO:0000256" key="8">
    <source>
        <dbReference type="PROSITE-ProRule" id="PRU00703"/>
    </source>
</evidence>
<feature type="transmembrane region" description="Helical" evidence="10">
    <location>
        <begin position="12"/>
        <end position="35"/>
    </location>
</feature>
<dbReference type="SUPFAM" id="SSF56176">
    <property type="entry name" value="FAD-binding/transporter-associated domain-like"/>
    <property type="match status" value="1"/>
</dbReference>
<evidence type="ECO:0000313" key="14">
    <source>
        <dbReference type="Proteomes" id="UP000243588"/>
    </source>
</evidence>
<dbReference type="FunFam" id="3.10.580.10:FF:000002">
    <property type="entry name" value="Magnesium/cobalt efflux protein CorC"/>
    <property type="match status" value="1"/>
</dbReference>
<dbReference type="PROSITE" id="PS51371">
    <property type="entry name" value="CBS"/>
    <property type="match status" value="2"/>
</dbReference>
<dbReference type="CDD" id="cd04590">
    <property type="entry name" value="CBS_pair_CorC_HlyC_assoc"/>
    <property type="match status" value="1"/>
</dbReference>
<keyword evidence="7 9" id="KW-0472">Membrane</keyword>
<dbReference type="GO" id="GO:0005886">
    <property type="term" value="C:plasma membrane"/>
    <property type="evidence" value="ECO:0007669"/>
    <property type="project" value="UniProtKB-SubCell"/>
</dbReference>
<keyword evidence="4" id="KW-0677">Repeat</keyword>
<keyword evidence="6 8" id="KW-0129">CBS domain</keyword>
<dbReference type="Pfam" id="PF03471">
    <property type="entry name" value="CorC_HlyC"/>
    <property type="match status" value="1"/>
</dbReference>
<name>A0A1G8F7V2_9FLAO</name>
<dbReference type="PANTHER" id="PTHR43099:SF5">
    <property type="entry name" value="HLYC_CORC FAMILY TRANSPORTER"/>
    <property type="match status" value="1"/>
</dbReference>
<feature type="transmembrane region" description="Helical" evidence="10">
    <location>
        <begin position="176"/>
        <end position="198"/>
    </location>
</feature>
<evidence type="ECO:0000256" key="9">
    <source>
        <dbReference type="PROSITE-ProRule" id="PRU01193"/>
    </source>
</evidence>
<feature type="transmembrane region" description="Helical" evidence="10">
    <location>
        <begin position="95"/>
        <end position="115"/>
    </location>
</feature>
<keyword evidence="5 9" id="KW-1133">Transmembrane helix</keyword>
<dbReference type="Pfam" id="PF01595">
    <property type="entry name" value="CNNM"/>
    <property type="match status" value="1"/>
</dbReference>
<dbReference type="InterPro" id="IPR016169">
    <property type="entry name" value="FAD-bd_PCMH_sub2"/>
</dbReference>
<dbReference type="Gene3D" id="3.30.465.10">
    <property type="match status" value="1"/>
</dbReference>
<dbReference type="Pfam" id="PF00571">
    <property type="entry name" value="CBS"/>
    <property type="match status" value="2"/>
</dbReference>
<proteinExistence type="predicted"/>
<keyword evidence="14" id="KW-1185">Reference proteome</keyword>
<organism evidence="13 14">
    <name type="scientific">Myroides phaeus</name>
    <dbReference type="NCBI Taxonomy" id="702745"/>
    <lineage>
        <taxon>Bacteria</taxon>
        <taxon>Pseudomonadati</taxon>
        <taxon>Bacteroidota</taxon>
        <taxon>Flavobacteriia</taxon>
        <taxon>Flavobacteriales</taxon>
        <taxon>Flavobacteriaceae</taxon>
        <taxon>Myroides</taxon>
    </lineage>
</organism>
<gene>
    <name evidence="13" type="ORF">SAMN05421818_1156</name>
</gene>
<dbReference type="EMBL" id="FNDQ01000015">
    <property type="protein sequence ID" value="SDH78243.1"/>
    <property type="molecule type" value="Genomic_DNA"/>
</dbReference>
<dbReference type="InterPro" id="IPR000644">
    <property type="entry name" value="CBS_dom"/>
</dbReference>
<evidence type="ECO:0000256" key="3">
    <source>
        <dbReference type="ARBA" id="ARBA00022692"/>
    </source>
</evidence>
<feature type="transmembrane region" description="Helical" evidence="10">
    <location>
        <begin position="41"/>
        <end position="65"/>
    </location>
</feature>
<dbReference type="InterPro" id="IPR036318">
    <property type="entry name" value="FAD-bd_PCMH-like_sf"/>
</dbReference>
<evidence type="ECO:0000256" key="7">
    <source>
        <dbReference type="ARBA" id="ARBA00023136"/>
    </source>
</evidence>
<evidence type="ECO:0000259" key="11">
    <source>
        <dbReference type="PROSITE" id="PS51371"/>
    </source>
</evidence>
<evidence type="ECO:0000256" key="4">
    <source>
        <dbReference type="ARBA" id="ARBA00022737"/>
    </source>
</evidence>
<dbReference type="Gene3D" id="3.10.580.10">
    <property type="entry name" value="CBS-domain"/>
    <property type="match status" value="1"/>
</dbReference>
<dbReference type="Proteomes" id="UP000243588">
    <property type="component" value="Unassembled WGS sequence"/>
</dbReference>
<comment type="subcellular location">
    <subcellularLocation>
        <location evidence="1">Cell membrane</location>
        <topology evidence="1">Multi-pass membrane protein</topology>
    </subcellularLocation>
</comment>
<dbReference type="PROSITE" id="PS51846">
    <property type="entry name" value="CNNM"/>
    <property type="match status" value="1"/>
</dbReference>
<feature type="transmembrane region" description="Helical" evidence="10">
    <location>
        <begin position="144"/>
        <end position="164"/>
    </location>
</feature>
<reference evidence="14" key="1">
    <citation type="submission" date="2016-10" db="EMBL/GenBank/DDBJ databases">
        <authorList>
            <person name="Varghese N."/>
            <person name="Submissions S."/>
        </authorList>
    </citation>
    <scope>NUCLEOTIDE SEQUENCE [LARGE SCALE GENOMIC DNA]</scope>
    <source>
        <strain evidence="14">DSM 23313</strain>
    </source>
</reference>
<feature type="domain" description="CBS" evidence="11">
    <location>
        <begin position="263"/>
        <end position="321"/>
    </location>
</feature>
<dbReference type="InterPro" id="IPR051676">
    <property type="entry name" value="UPF0053_domain"/>
</dbReference>
<keyword evidence="3 9" id="KW-0812">Transmembrane</keyword>
<dbReference type="InterPro" id="IPR046342">
    <property type="entry name" value="CBS_dom_sf"/>
</dbReference>
<dbReference type="STRING" id="702745.SAMN05421818_1156"/>
<dbReference type="InterPro" id="IPR044751">
    <property type="entry name" value="Ion_transp-like_CBS"/>
</dbReference>
<evidence type="ECO:0000256" key="1">
    <source>
        <dbReference type="ARBA" id="ARBA00004651"/>
    </source>
</evidence>
<sequence>MILRPLKKLKLGLLLILKMDIHPQIVTMLVNSGIVHEEISVAKLLLTLFLVLLNGFFVAAEFAIVKVRTSQIEVHQELNSKVAGVAKGIVANLDAYLAATQLGITLASLGLGWVGESSLTPVLMYLFEVFGLTGPEWYSFAKSISFPVAFAIITILHIVFGELAPKSLAIHFPTKTTFTVALPLRIFYFVFRPIIWLMNGLANGLLRLFGITPVHGSDIHTEEELKMIITESQEGGAIEETERLLIQNVFDFDDRRVNNIQTLRKNVSAIELSTTVKEAIDYAINEGYSRFPVYEDSLDDIKGVIYTKDLMKAMIKEQQDIDLASLIREPIFISENALIKNVLKQFQAKHLQMAIATNEVGEFTGIVTMEDILEELVGEIQDEYDNEEPIVEAIEEGVYVVNAHYNLSDINRLLPIRLVESEHYDTLAGLISEVYPADEYKVNDEVSLENYNGKVLKMYRNSIEKIQLSLKTPNDEEDKKED</sequence>
<evidence type="ECO:0000259" key="12">
    <source>
        <dbReference type="PROSITE" id="PS51846"/>
    </source>
</evidence>
<dbReference type="InterPro" id="IPR002550">
    <property type="entry name" value="CNNM"/>
</dbReference>
<dbReference type="GO" id="GO:0050660">
    <property type="term" value="F:flavin adenine dinucleotide binding"/>
    <property type="evidence" value="ECO:0007669"/>
    <property type="project" value="InterPro"/>
</dbReference>
<dbReference type="AlphaFoldDB" id="A0A1G8F7V2"/>
<evidence type="ECO:0000256" key="10">
    <source>
        <dbReference type="SAM" id="Phobius"/>
    </source>
</evidence>
<evidence type="ECO:0000256" key="2">
    <source>
        <dbReference type="ARBA" id="ARBA00022475"/>
    </source>
</evidence>
<dbReference type="InterPro" id="IPR005170">
    <property type="entry name" value="Transptr-assoc_dom"/>
</dbReference>
<evidence type="ECO:0000313" key="13">
    <source>
        <dbReference type="EMBL" id="SDH78243.1"/>
    </source>
</evidence>
<feature type="domain" description="CBS" evidence="11">
    <location>
        <begin position="326"/>
        <end position="383"/>
    </location>
</feature>
<feature type="domain" description="CNNM transmembrane" evidence="12">
    <location>
        <begin position="36"/>
        <end position="242"/>
    </location>
</feature>
<dbReference type="PANTHER" id="PTHR43099">
    <property type="entry name" value="UPF0053 PROTEIN YRKA"/>
    <property type="match status" value="1"/>
</dbReference>
<dbReference type="SUPFAM" id="SSF54631">
    <property type="entry name" value="CBS-domain pair"/>
    <property type="match status" value="1"/>
</dbReference>
<dbReference type="SMART" id="SM01091">
    <property type="entry name" value="CorC_HlyC"/>
    <property type="match status" value="1"/>
</dbReference>
<evidence type="ECO:0000256" key="6">
    <source>
        <dbReference type="ARBA" id="ARBA00023122"/>
    </source>
</evidence>
<accession>A0A1G8F7V2</accession>
<evidence type="ECO:0000256" key="5">
    <source>
        <dbReference type="ARBA" id="ARBA00022989"/>
    </source>
</evidence>
<keyword evidence="2" id="KW-1003">Cell membrane</keyword>
<protein>
    <submittedName>
        <fullName evidence="13">Hemolysin, contains CBS domains</fullName>
    </submittedName>
</protein>